<accession>A0A1H7PKR1</accession>
<dbReference type="InterPro" id="IPR036063">
    <property type="entry name" value="Smr_dom_sf"/>
</dbReference>
<dbReference type="InterPro" id="IPR002625">
    <property type="entry name" value="Smr_dom"/>
</dbReference>
<reference evidence="4" key="1">
    <citation type="submission" date="2016-10" db="EMBL/GenBank/DDBJ databases">
        <authorList>
            <person name="Varghese N."/>
            <person name="Submissions S."/>
        </authorList>
    </citation>
    <scope>NUCLEOTIDE SEQUENCE [LARGE SCALE GENOMIC DNA]</scope>
    <source>
        <strain evidence="4">DSM 241</strain>
    </source>
</reference>
<keyword evidence="4" id="KW-1185">Reference proteome</keyword>
<dbReference type="Gene3D" id="3.30.1370.110">
    <property type="match status" value="1"/>
</dbReference>
<sequence>MPPNDLPEDDDMALFRAAVGQVRPVRSDRQPLQRRPPPPRPRQAEADRRRVIEALGEDPFDGTDVQPGDELIYMAEGLQRQVFRKLRRAQYRIADELDLHGLFAREAHQALALFLAEARERRLRCVRIIHGKGLRSSNRGPVLKSRVAQWLRQRSEVLAYCSAPPSLGGTGAVLVLLRLKD</sequence>
<evidence type="ECO:0000313" key="4">
    <source>
        <dbReference type="Proteomes" id="UP000199256"/>
    </source>
</evidence>
<dbReference type="SMART" id="SM00463">
    <property type="entry name" value="SMR"/>
    <property type="match status" value="1"/>
</dbReference>
<dbReference type="STRING" id="1396821.SAMN05444515_11450"/>
<dbReference type="PANTHER" id="PTHR35562">
    <property type="entry name" value="DNA ENDONUCLEASE SMRA-RELATED"/>
    <property type="match status" value="1"/>
</dbReference>
<gene>
    <name evidence="3" type="ORF">SAMN05444515_11450</name>
</gene>
<dbReference type="AlphaFoldDB" id="A0A1H7PKR1"/>
<dbReference type="RefSeq" id="WP_090254667.1">
    <property type="nucleotide sequence ID" value="NZ_FOAA01000014.1"/>
</dbReference>
<dbReference type="EMBL" id="FOAA01000014">
    <property type="protein sequence ID" value="SEL36004.1"/>
    <property type="molecule type" value="Genomic_DNA"/>
</dbReference>
<dbReference type="Pfam" id="PF01713">
    <property type="entry name" value="Smr"/>
    <property type="match status" value="1"/>
</dbReference>
<dbReference type="GO" id="GO:0004520">
    <property type="term" value="F:DNA endonuclease activity"/>
    <property type="evidence" value="ECO:0007669"/>
    <property type="project" value="TreeGrafter"/>
</dbReference>
<evidence type="ECO:0000256" key="1">
    <source>
        <dbReference type="SAM" id="MobiDB-lite"/>
    </source>
</evidence>
<dbReference type="OrthoDB" id="9808881at2"/>
<feature type="region of interest" description="Disordered" evidence="1">
    <location>
        <begin position="23"/>
        <end position="46"/>
    </location>
</feature>
<dbReference type="PROSITE" id="PS50828">
    <property type="entry name" value="SMR"/>
    <property type="match status" value="1"/>
</dbReference>
<evidence type="ECO:0000313" key="3">
    <source>
        <dbReference type="EMBL" id="SEL36004.1"/>
    </source>
</evidence>
<keyword evidence="3" id="KW-0255">Endonuclease</keyword>
<dbReference type="PANTHER" id="PTHR35562:SF2">
    <property type="entry name" value="DNA ENDONUCLEASE SMRA-RELATED"/>
    <property type="match status" value="1"/>
</dbReference>
<dbReference type="Proteomes" id="UP000199256">
    <property type="component" value="Unassembled WGS sequence"/>
</dbReference>
<protein>
    <submittedName>
        <fullName evidence="3">DNA-nicking endonuclease, Smr domain</fullName>
    </submittedName>
</protein>
<keyword evidence="3" id="KW-0378">Hydrolase</keyword>
<organism evidence="3 4">
    <name type="scientific">Ectothiorhodospira marina</name>
    <dbReference type="NCBI Taxonomy" id="1396821"/>
    <lineage>
        <taxon>Bacteria</taxon>
        <taxon>Pseudomonadati</taxon>
        <taxon>Pseudomonadota</taxon>
        <taxon>Gammaproteobacteria</taxon>
        <taxon>Chromatiales</taxon>
        <taxon>Ectothiorhodospiraceae</taxon>
        <taxon>Ectothiorhodospira</taxon>
    </lineage>
</organism>
<keyword evidence="3" id="KW-0540">Nuclease</keyword>
<feature type="domain" description="Smr" evidence="2">
    <location>
        <begin position="97"/>
        <end position="178"/>
    </location>
</feature>
<evidence type="ECO:0000259" key="2">
    <source>
        <dbReference type="PROSITE" id="PS50828"/>
    </source>
</evidence>
<dbReference type="SUPFAM" id="SSF160443">
    <property type="entry name" value="SMR domain-like"/>
    <property type="match status" value="1"/>
</dbReference>
<name>A0A1H7PKR1_9GAMM</name>
<proteinExistence type="predicted"/>